<dbReference type="CDD" id="cd00200">
    <property type="entry name" value="WD40"/>
    <property type="match status" value="1"/>
</dbReference>
<keyword evidence="7" id="KW-0687">Ribonucleoprotein</keyword>
<dbReference type="PRINTS" id="PR00320">
    <property type="entry name" value="GPROTEINBRPT"/>
</dbReference>
<dbReference type="PROSITE" id="PS50294">
    <property type="entry name" value="WD_REPEATS_REGION"/>
    <property type="match status" value="5"/>
</dbReference>
<organism evidence="7 8">
    <name type="scientific">Pyronema omphalodes (strain CBS 100304)</name>
    <name type="common">Pyronema confluens</name>
    <dbReference type="NCBI Taxonomy" id="1076935"/>
    <lineage>
        <taxon>Eukaryota</taxon>
        <taxon>Fungi</taxon>
        <taxon>Dikarya</taxon>
        <taxon>Ascomycota</taxon>
        <taxon>Pezizomycotina</taxon>
        <taxon>Pezizomycetes</taxon>
        <taxon>Pezizales</taxon>
        <taxon>Pyronemataceae</taxon>
        <taxon>Pyronema</taxon>
    </lineage>
</organism>
<dbReference type="InterPro" id="IPR019775">
    <property type="entry name" value="WD40_repeat_CS"/>
</dbReference>
<feature type="repeat" description="WD" evidence="5">
    <location>
        <begin position="324"/>
        <end position="361"/>
    </location>
</feature>
<dbReference type="Pfam" id="PF00400">
    <property type="entry name" value="WD40"/>
    <property type="match status" value="7"/>
</dbReference>
<feature type="repeat" description="WD" evidence="5">
    <location>
        <begin position="148"/>
        <end position="181"/>
    </location>
</feature>
<protein>
    <submittedName>
        <fullName evidence="7">Similar to U5 small nuclear ribonucleoprotein 40 kDa protein acc. no. Q5RF51</fullName>
    </submittedName>
</protein>
<feature type="repeat" description="WD" evidence="5">
    <location>
        <begin position="190"/>
        <end position="231"/>
    </location>
</feature>
<keyword evidence="2" id="KW-0507">mRNA processing</keyword>
<dbReference type="OrthoDB" id="1068471at2759"/>
<dbReference type="PANTHER" id="PTHR44006:SF1">
    <property type="entry name" value="U5 SMALL NUCLEAR RIBONUCLEOPROTEIN 40 KDA PROTEIN"/>
    <property type="match status" value="1"/>
</dbReference>
<evidence type="ECO:0000256" key="6">
    <source>
        <dbReference type="SAM" id="MobiDB-lite"/>
    </source>
</evidence>
<dbReference type="InterPro" id="IPR052234">
    <property type="entry name" value="U5_snRNP_Component"/>
</dbReference>
<evidence type="ECO:0000256" key="5">
    <source>
        <dbReference type="PROSITE-ProRule" id="PRU00221"/>
    </source>
</evidence>
<feature type="compositionally biased region" description="Polar residues" evidence="6">
    <location>
        <begin position="12"/>
        <end position="28"/>
    </location>
</feature>
<dbReference type="InterPro" id="IPR020472">
    <property type="entry name" value="WD40_PAC1"/>
</dbReference>
<dbReference type="STRING" id="1076935.U4LEH1"/>
<dbReference type="InterPro" id="IPR015943">
    <property type="entry name" value="WD40/YVTN_repeat-like_dom_sf"/>
</dbReference>
<evidence type="ECO:0000313" key="7">
    <source>
        <dbReference type="EMBL" id="CCX29942.1"/>
    </source>
</evidence>
<dbReference type="SMART" id="SM00320">
    <property type="entry name" value="WD40"/>
    <property type="match status" value="7"/>
</dbReference>
<evidence type="ECO:0000313" key="8">
    <source>
        <dbReference type="Proteomes" id="UP000018144"/>
    </source>
</evidence>
<dbReference type="InterPro" id="IPR036322">
    <property type="entry name" value="WD40_repeat_dom_sf"/>
</dbReference>
<reference evidence="7 8" key="1">
    <citation type="journal article" date="2013" name="PLoS Genet.">
        <title>The genome and development-dependent transcriptomes of Pyronema confluens: a window into fungal evolution.</title>
        <authorList>
            <person name="Traeger S."/>
            <person name="Altegoer F."/>
            <person name="Freitag M."/>
            <person name="Gabaldon T."/>
            <person name="Kempken F."/>
            <person name="Kumar A."/>
            <person name="Marcet-Houben M."/>
            <person name="Poggeler S."/>
            <person name="Stajich J.E."/>
            <person name="Nowrousian M."/>
        </authorList>
    </citation>
    <scope>NUCLEOTIDE SEQUENCE [LARGE SCALE GENOMIC DNA]</scope>
    <source>
        <strain evidence="8">CBS 100304</strain>
        <tissue evidence="7">Vegetative mycelium</tissue>
    </source>
</reference>
<dbReference type="PANTHER" id="PTHR44006">
    <property type="entry name" value="U5 SMALL NUCLEAR RIBONUCLEOPROTEIN 40 KDA PROTEIN"/>
    <property type="match status" value="1"/>
</dbReference>
<dbReference type="GO" id="GO:0008380">
    <property type="term" value="P:RNA splicing"/>
    <property type="evidence" value="ECO:0007669"/>
    <property type="project" value="UniProtKB-KW"/>
</dbReference>
<dbReference type="InterPro" id="IPR001680">
    <property type="entry name" value="WD40_rpt"/>
</dbReference>
<dbReference type="GO" id="GO:0071013">
    <property type="term" value="C:catalytic step 2 spliceosome"/>
    <property type="evidence" value="ECO:0007669"/>
    <property type="project" value="TreeGrafter"/>
</dbReference>
<keyword evidence="4" id="KW-0508">mRNA splicing</keyword>
<keyword evidence="8" id="KW-1185">Reference proteome</keyword>
<keyword evidence="3" id="KW-0677">Repeat</keyword>
<dbReference type="GO" id="GO:0006397">
    <property type="term" value="P:mRNA processing"/>
    <property type="evidence" value="ECO:0007669"/>
    <property type="project" value="UniProtKB-KW"/>
</dbReference>
<gene>
    <name evidence="7" type="ORF">PCON_07739</name>
</gene>
<accession>U4LEH1</accession>
<evidence type="ECO:0000256" key="4">
    <source>
        <dbReference type="ARBA" id="ARBA00023187"/>
    </source>
</evidence>
<dbReference type="Gene3D" id="2.130.10.10">
    <property type="entry name" value="YVTN repeat-like/Quinoprotein amine dehydrogenase"/>
    <property type="match status" value="1"/>
</dbReference>
<sequence>MSTDKRKAPDNFGSNQLVKRTRPEATNNTSAVSIVGGASGNGALIQAVPRTSGLQAPNMELTGHGKEVYAVRFDAEGQNFASAGFDGAILLWKTYGNCVNYLELKGHKGAVLDLHWSRDSRTIFSASADKDARLASWDIESKTRIRKYEGHEDIVTSLDVSRRAAELVISGSDDGTIGIWDPRKKHATNYFESNMPITSVAMSEAGNEIFSGGIDNDIKVWDIRKGAVSYTLRGHQDTITSLEVSPDGQTLLSNSMDSTVRTWDIRAFASAARNISTFEGAPAGIEKNLIRASWSPNGERIGAGGADGQVCVWDVESRKMLYKLPGHRGTVNDMRFSPNVAEPIIVSASSDKSLILGELGK</sequence>
<dbReference type="SUPFAM" id="SSF50978">
    <property type="entry name" value="WD40 repeat-like"/>
    <property type="match status" value="1"/>
</dbReference>
<dbReference type="EMBL" id="HF935393">
    <property type="protein sequence ID" value="CCX29942.1"/>
    <property type="molecule type" value="Genomic_DNA"/>
</dbReference>
<dbReference type="GO" id="GO:0003723">
    <property type="term" value="F:RNA binding"/>
    <property type="evidence" value="ECO:0007669"/>
    <property type="project" value="TreeGrafter"/>
</dbReference>
<keyword evidence="1 5" id="KW-0853">WD repeat</keyword>
<feature type="repeat" description="WD" evidence="5">
    <location>
        <begin position="293"/>
        <end position="323"/>
    </location>
</feature>
<feature type="repeat" description="WD" evidence="5">
    <location>
        <begin position="61"/>
        <end position="93"/>
    </location>
</feature>
<dbReference type="eggNOG" id="KOG0265">
    <property type="taxonomic scope" value="Eukaryota"/>
</dbReference>
<dbReference type="AlphaFoldDB" id="U4LEH1"/>
<evidence type="ECO:0000256" key="3">
    <source>
        <dbReference type="ARBA" id="ARBA00022737"/>
    </source>
</evidence>
<dbReference type="Proteomes" id="UP000018144">
    <property type="component" value="Unassembled WGS sequence"/>
</dbReference>
<feature type="repeat" description="WD" evidence="5">
    <location>
        <begin position="104"/>
        <end position="147"/>
    </location>
</feature>
<name>U4LEH1_PYROM</name>
<feature type="region of interest" description="Disordered" evidence="6">
    <location>
        <begin position="1"/>
        <end position="28"/>
    </location>
</feature>
<proteinExistence type="predicted"/>
<dbReference type="PROSITE" id="PS50082">
    <property type="entry name" value="WD_REPEATS_2"/>
    <property type="match status" value="7"/>
</dbReference>
<dbReference type="PROSITE" id="PS00678">
    <property type="entry name" value="WD_REPEATS_1"/>
    <property type="match status" value="2"/>
</dbReference>
<dbReference type="OMA" id="IWDIRPY"/>
<evidence type="ECO:0000256" key="2">
    <source>
        <dbReference type="ARBA" id="ARBA00022664"/>
    </source>
</evidence>
<evidence type="ECO:0000256" key="1">
    <source>
        <dbReference type="ARBA" id="ARBA00022574"/>
    </source>
</evidence>
<feature type="repeat" description="WD" evidence="5">
    <location>
        <begin position="232"/>
        <end position="273"/>
    </location>
</feature>